<dbReference type="GO" id="GO:0043025">
    <property type="term" value="C:neuronal cell body"/>
    <property type="evidence" value="ECO:0007669"/>
    <property type="project" value="TreeGrafter"/>
</dbReference>
<reference evidence="10" key="1">
    <citation type="submission" date="2018-04" db="EMBL/GenBank/DDBJ databases">
        <authorList>
            <person name="Go L.Y."/>
            <person name="Mitchell J.A."/>
        </authorList>
    </citation>
    <scope>NUCLEOTIDE SEQUENCE</scope>
    <source>
        <tissue evidence="10">Whole organism</tissue>
    </source>
</reference>
<dbReference type="Pfam" id="PF08395">
    <property type="entry name" value="7tm_7"/>
    <property type="match status" value="1"/>
</dbReference>
<dbReference type="GO" id="GO:0007635">
    <property type="term" value="P:chemosensory behavior"/>
    <property type="evidence" value="ECO:0007669"/>
    <property type="project" value="TreeGrafter"/>
</dbReference>
<comment type="subcellular location">
    <subcellularLocation>
        <location evidence="1 8">Cell membrane</location>
        <topology evidence="1 8">Multi-pass membrane protein</topology>
    </subcellularLocation>
</comment>
<keyword evidence="7 8" id="KW-0807">Transducer</keyword>
<feature type="region of interest" description="Disordered" evidence="9">
    <location>
        <begin position="403"/>
        <end position="435"/>
    </location>
</feature>
<evidence type="ECO:0000256" key="7">
    <source>
        <dbReference type="ARBA" id="ARBA00023224"/>
    </source>
</evidence>
<dbReference type="InterPro" id="IPR013604">
    <property type="entry name" value="7TM_chemorcpt"/>
</dbReference>
<dbReference type="EMBL" id="UFQT01000461">
    <property type="protein sequence ID" value="SSX24575.1"/>
    <property type="molecule type" value="Genomic_DNA"/>
</dbReference>
<sequence length="435" mass="49716">MGAGKITYIFILKFFKFLGLVPNVVQSRMPLSRVYSATIITGLFVYWAVLLLSFWIPHGKVSNKISVISNWIQLLVNAITLSITLSYPIISAALVCRINDLFQHFDKKVEELGVDINFQKMSRTIVIIIGLLVAYNSYMLCYDLYVTYFLTSVSNLWYWALTFMPLFLYSFAMCGALCVLLLLHFRFKTLNQLLSREIKGNRSPFKVGQIVDILMVNEKDKPMRYQHKLTNIFYLMHDLYDLSKLIGHYYGPVFLTVFTAVFIVTTIQIYYIYTIFYAFDTRNENTIWSIILCANIIILNIIMVFSLTSVCESISNESKLSIDTISKLKINGTNTCNPEEVQKIVTAFHCTNSHVTFSANGFFNINYSMLCSMIGGITTYLIIYIQFYALYGSKDGSDVDNVVKSASSNHDKDDISENGVPEVTRHMSASRSRMM</sequence>
<keyword evidence="6 8" id="KW-0675">Receptor</keyword>
<evidence type="ECO:0000256" key="3">
    <source>
        <dbReference type="ARBA" id="ARBA00022692"/>
    </source>
</evidence>
<proteinExistence type="inferred from homology"/>
<evidence type="ECO:0000256" key="8">
    <source>
        <dbReference type="RuleBase" id="RU363108"/>
    </source>
</evidence>
<keyword evidence="4 8" id="KW-1133">Transmembrane helix</keyword>
<dbReference type="GO" id="GO:0030425">
    <property type="term" value="C:dendrite"/>
    <property type="evidence" value="ECO:0007669"/>
    <property type="project" value="TreeGrafter"/>
</dbReference>
<accession>A0A336KTD0</accession>
<keyword evidence="2 8" id="KW-1003">Cell membrane</keyword>
<evidence type="ECO:0000256" key="1">
    <source>
        <dbReference type="ARBA" id="ARBA00004651"/>
    </source>
</evidence>
<feature type="transmembrane region" description="Helical" evidence="8">
    <location>
        <begin position="285"/>
        <end position="310"/>
    </location>
</feature>
<name>A0A336KTD0_CULSO</name>
<dbReference type="PANTHER" id="PTHR21143">
    <property type="entry name" value="INVERTEBRATE GUSTATORY RECEPTOR"/>
    <property type="match status" value="1"/>
</dbReference>
<keyword evidence="5 8" id="KW-0472">Membrane</keyword>
<feature type="transmembrane region" description="Helical" evidence="8">
    <location>
        <begin position="37"/>
        <end position="56"/>
    </location>
</feature>
<dbReference type="GO" id="GO:0007165">
    <property type="term" value="P:signal transduction"/>
    <property type="evidence" value="ECO:0007669"/>
    <property type="project" value="UniProtKB-KW"/>
</dbReference>
<reference evidence="11" key="2">
    <citation type="submission" date="2018-07" db="EMBL/GenBank/DDBJ databases">
        <authorList>
            <person name="Quirk P.G."/>
            <person name="Krulwich T.A."/>
        </authorList>
    </citation>
    <scope>NUCLEOTIDE SEQUENCE</scope>
</reference>
<organism evidence="10">
    <name type="scientific">Culicoides sonorensis</name>
    <name type="common">Biting midge</name>
    <dbReference type="NCBI Taxonomy" id="179676"/>
    <lineage>
        <taxon>Eukaryota</taxon>
        <taxon>Metazoa</taxon>
        <taxon>Ecdysozoa</taxon>
        <taxon>Arthropoda</taxon>
        <taxon>Hexapoda</taxon>
        <taxon>Insecta</taxon>
        <taxon>Pterygota</taxon>
        <taxon>Neoptera</taxon>
        <taxon>Endopterygota</taxon>
        <taxon>Diptera</taxon>
        <taxon>Nematocera</taxon>
        <taxon>Chironomoidea</taxon>
        <taxon>Ceratopogonidae</taxon>
        <taxon>Ceratopogoninae</taxon>
        <taxon>Culicoides</taxon>
        <taxon>Monoculicoides</taxon>
    </lineage>
</organism>
<evidence type="ECO:0000256" key="2">
    <source>
        <dbReference type="ARBA" id="ARBA00022475"/>
    </source>
</evidence>
<feature type="transmembrane region" description="Helical" evidence="8">
    <location>
        <begin position="76"/>
        <end position="98"/>
    </location>
</feature>
<evidence type="ECO:0000313" key="11">
    <source>
        <dbReference type="EMBL" id="SSX24575.1"/>
    </source>
</evidence>
<feature type="transmembrane region" description="Helical" evidence="8">
    <location>
        <begin position="367"/>
        <end position="391"/>
    </location>
</feature>
<protein>
    <recommendedName>
        <fullName evidence="8">Gustatory receptor</fullName>
    </recommendedName>
</protein>
<keyword evidence="3 8" id="KW-0812">Transmembrane</keyword>
<dbReference type="VEuPathDB" id="VectorBase:CSON010995"/>
<comment type="function">
    <text evidence="8">Gustatory receptor which mediates acceptance or avoidance behavior, depending on its substrates.</text>
</comment>
<gene>
    <name evidence="10" type="primary">CSON010995</name>
</gene>
<evidence type="ECO:0000256" key="6">
    <source>
        <dbReference type="ARBA" id="ARBA00023170"/>
    </source>
</evidence>
<dbReference type="GO" id="GO:0030424">
    <property type="term" value="C:axon"/>
    <property type="evidence" value="ECO:0007669"/>
    <property type="project" value="TreeGrafter"/>
</dbReference>
<dbReference type="AlphaFoldDB" id="A0A336KTD0"/>
<dbReference type="PANTHER" id="PTHR21143:SF104">
    <property type="entry name" value="GUSTATORY RECEPTOR 8A-RELATED"/>
    <property type="match status" value="1"/>
</dbReference>
<evidence type="ECO:0000256" key="5">
    <source>
        <dbReference type="ARBA" id="ARBA00023136"/>
    </source>
</evidence>
<feature type="transmembrane region" description="Helical" evidence="8">
    <location>
        <begin position="156"/>
        <end position="183"/>
    </location>
</feature>
<feature type="transmembrane region" description="Helical" evidence="8">
    <location>
        <begin position="249"/>
        <end position="273"/>
    </location>
</feature>
<comment type="similarity">
    <text evidence="8">Belongs to the insect chemoreceptor superfamily. Gustatory receptor (GR) family.</text>
</comment>
<dbReference type="EMBL" id="UFQS01000461">
    <property type="protein sequence ID" value="SSX04210.1"/>
    <property type="molecule type" value="Genomic_DNA"/>
</dbReference>
<evidence type="ECO:0000256" key="4">
    <source>
        <dbReference type="ARBA" id="ARBA00022989"/>
    </source>
</evidence>
<evidence type="ECO:0000313" key="10">
    <source>
        <dbReference type="EMBL" id="SSX04210.1"/>
    </source>
</evidence>
<feature type="transmembrane region" description="Helical" evidence="8">
    <location>
        <begin position="125"/>
        <end position="150"/>
    </location>
</feature>
<dbReference type="OMA" id="TILYWFT"/>
<dbReference type="GO" id="GO:0050909">
    <property type="term" value="P:sensory perception of taste"/>
    <property type="evidence" value="ECO:0007669"/>
    <property type="project" value="InterPro"/>
</dbReference>
<evidence type="ECO:0000256" key="9">
    <source>
        <dbReference type="SAM" id="MobiDB-lite"/>
    </source>
</evidence>
<dbReference type="GO" id="GO:0008049">
    <property type="term" value="P:male courtship behavior"/>
    <property type="evidence" value="ECO:0007669"/>
    <property type="project" value="TreeGrafter"/>
</dbReference>
<dbReference type="GO" id="GO:0005886">
    <property type="term" value="C:plasma membrane"/>
    <property type="evidence" value="ECO:0007669"/>
    <property type="project" value="UniProtKB-SubCell"/>
</dbReference>